<evidence type="ECO:0000256" key="1">
    <source>
        <dbReference type="SAM" id="MobiDB-lite"/>
    </source>
</evidence>
<organism evidence="3">
    <name type="scientific">Magallana gigas</name>
    <name type="common">Pacific oyster</name>
    <name type="synonym">Crassostrea gigas</name>
    <dbReference type="NCBI Taxonomy" id="29159"/>
    <lineage>
        <taxon>Eukaryota</taxon>
        <taxon>Metazoa</taxon>
        <taxon>Spiralia</taxon>
        <taxon>Lophotrochozoa</taxon>
        <taxon>Mollusca</taxon>
        <taxon>Bivalvia</taxon>
        <taxon>Autobranchia</taxon>
        <taxon>Pteriomorphia</taxon>
        <taxon>Ostreida</taxon>
        <taxon>Ostreoidea</taxon>
        <taxon>Ostreidae</taxon>
        <taxon>Magallana</taxon>
    </lineage>
</organism>
<feature type="region of interest" description="Disordered" evidence="1">
    <location>
        <begin position="340"/>
        <end position="361"/>
    </location>
</feature>
<dbReference type="Pfam" id="PF10545">
    <property type="entry name" value="MADF_DNA_bdg"/>
    <property type="match status" value="1"/>
</dbReference>
<accession>K1PF63</accession>
<dbReference type="HOGENOM" id="CLU_702572_0_0_1"/>
<feature type="compositionally biased region" description="Polar residues" evidence="1">
    <location>
        <begin position="160"/>
        <end position="175"/>
    </location>
</feature>
<feature type="compositionally biased region" description="Low complexity" evidence="1">
    <location>
        <begin position="282"/>
        <end position="297"/>
    </location>
</feature>
<proteinExistence type="predicted"/>
<sequence>MSSRESGLSNPSTSHVFLNQPQKKAKTTTDLTVTQEQDMASWLEVNDLIYNKKLNAYKDFRKKDALWESKAADMDKDVDILKTWYRSIRTRFTRLMHRKSGDGSGELTERDRWILQNFAWLNVHVVEVKKKTTVIMRDKISAASSVEDVNDELEKPPEAETTSRQQLEPLPSVSNNKKAIQEEERLLSNIANRGEQSMAFQTKVLEMLAPQKTTERTAYADWTKEVIVNLHPSLWLKFQRECTNLLYTYQEKSEELLHPVASEQVFPVPQLQYSAQQQQCQAFPGTSSGTASTSAMWQPPPQQWPTTVEQNTSVWGSQNPVWVQAQMTNLQPTAMMTCGHTPSPLSNRATTSTPTQSAEQSFNLSSLVNSSMEMCNTSLDRTVVDECKEREKQ</sequence>
<feature type="region of interest" description="Disordered" evidence="1">
    <location>
        <begin position="1"/>
        <end position="30"/>
    </location>
</feature>
<feature type="domain" description="MADF" evidence="2">
    <location>
        <begin position="46"/>
        <end position="116"/>
    </location>
</feature>
<evidence type="ECO:0000259" key="2">
    <source>
        <dbReference type="Pfam" id="PF10545"/>
    </source>
</evidence>
<feature type="region of interest" description="Disordered" evidence="1">
    <location>
        <begin position="146"/>
        <end position="175"/>
    </location>
</feature>
<evidence type="ECO:0000313" key="3">
    <source>
        <dbReference type="EMBL" id="EKC17469.1"/>
    </source>
</evidence>
<feature type="compositionally biased region" description="Polar residues" evidence="1">
    <location>
        <begin position="343"/>
        <end position="361"/>
    </location>
</feature>
<dbReference type="AlphaFoldDB" id="K1PF63"/>
<dbReference type="EMBL" id="JH822866">
    <property type="protein sequence ID" value="EKC17469.1"/>
    <property type="molecule type" value="Genomic_DNA"/>
</dbReference>
<dbReference type="InParanoid" id="K1PF63"/>
<dbReference type="InterPro" id="IPR006578">
    <property type="entry name" value="MADF-dom"/>
</dbReference>
<reference evidence="3" key="1">
    <citation type="journal article" date="2012" name="Nature">
        <title>The oyster genome reveals stress adaptation and complexity of shell formation.</title>
        <authorList>
            <person name="Zhang G."/>
            <person name="Fang X."/>
            <person name="Guo X."/>
            <person name="Li L."/>
            <person name="Luo R."/>
            <person name="Xu F."/>
            <person name="Yang P."/>
            <person name="Zhang L."/>
            <person name="Wang X."/>
            <person name="Qi H."/>
            <person name="Xiong Z."/>
            <person name="Que H."/>
            <person name="Xie Y."/>
            <person name="Holland P.W."/>
            <person name="Paps J."/>
            <person name="Zhu Y."/>
            <person name="Wu F."/>
            <person name="Chen Y."/>
            <person name="Wang J."/>
            <person name="Peng C."/>
            <person name="Meng J."/>
            <person name="Yang L."/>
            <person name="Liu J."/>
            <person name="Wen B."/>
            <person name="Zhang N."/>
            <person name="Huang Z."/>
            <person name="Zhu Q."/>
            <person name="Feng Y."/>
            <person name="Mount A."/>
            <person name="Hedgecock D."/>
            <person name="Xu Z."/>
            <person name="Liu Y."/>
            <person name="Domazet-Loso T."/>
            <person name="Du Y."/>
            <person name="Sun X."/>
            <person name="Zhang S."/>
            <person name="Liu B."/>
            <person name="Cheng P."/>
            <person name="Jiang X."/>
            <person name="Li J."/>
            <person name="Fan D."/>
            <person name="Wang W."/>
            <person name="Fu W."/>
            <person name="Wang T."/>
            <person name="Wang B."/>
            <person name="Zhang J."/>
            <person name="Peng Z."/>
            <person name="Li Y."/>
            <person name="Li N."/>
            <person name="Wang J."/>
            <person name="Chen M."/>
            <person name="He Y."/>
            <person name="Tan F."/>
            <person name="Song X."/>
            <person name="Zheng Q."/>
            <person name="Huang R."/>
            <person name="Yang H."/>
            <person name="Du X."/>
            <person name="Chen L."/>
            <person name="Yang M."/>
            <person name="Gaffney P.M."/>
            <person name="Wang S."/>
            <person name="Luo L."/>
            <person name="She Z."/>
            <person name="Ming Y."/>
            <person name="Huang W."/>
            <person name="Zhang S."/>
            <person name="Huang B."/>
            <person name="Zhang Y."/>
            <person name="Qu T."/>
            <person name="Ni P."/>
            <person name="Miao G."/>
            <person name="Wang J."/>
            <person name="Wang Q."/>
            <person name="Steinberg C.E."/>
            <person name="Wang H."/>
            <person name="Li N."/>
            <person name="Qian L."/>
            <person name="Zhang G."/>
            <person name="Li Y."/>
            <person name="Yang H."/>
            <person name="Liu X."/>
            <person name="Wang J."/>
            <person name="Yin Y."/>
            <person name="Wang J."/>
        </authorList>
    </citation>
    <scope>NUCLEOTIDE SEQUENCE [LARGE SCALE GENOMIC DNA]</scope>
    <source>
        <strain evidence="3">05x7-T-G4-1.051#20</strain>
    </source>
</reference>
<protein>
    <recommendedName>
        <fullName evidence="2">MADF domain-containing protein</fullName>
    </recommendedName>
</protein>
<feature type="region of interest" description="Disordered" evidence="1">
    <location>
        <begin position="282"/>
        <end position="303"/>
    </location>
</feature>
<name>K1PF63_MAGGI</name>
<gene>
    <name evidence="3" type="ORF">CGI_10000758</name>
</gene>